<organism evidence="3 4">
    <name type="scientific">Balearica regulorum gibbericeps</name>
    <name type="common">East African grey crowned-crane</name>
    <dbReference type="NCBI Taxonomy" id="100784"/>
    <lineage>
        <taxon>Eukaryota</taxon>
        <taxon>Metazoa</taxon>
        <taxon>Chordata</taxon>
        <taxon>Craniata</taxon>
        <taxon>Vertebrata</taxon>
        <taxon>Euteleostomi</taxon>
        <taxon>Archelosauria</taxon>
        <taxon>Archosauria</taxon>
        <taxon>Dinosauria</taxon>
        <taxon>Saurischia</taxon>
        <taxon>Theropoda</taxon>
        <taxon>Coelurosauria</taxon>
        <taxon>Aves</taxon>
        <taxon>Neognathae</taxon>
        <taxon>Neoaves</taxon>
        <taxon>Gruiformes</taxon>
        <taxon>Gruidae</taxon>
        <taxon>Balearica</taxon>
    </lineage>
</organism>
<protein>
    <recommendedName>
        <fullName evidence="2">Alkylglycerone-phosphate synthase</fullName>
        <shortName evidence="2">Alkyl-DHAP synthase</shortName>
        <ecNumber evidence="2">2.5.1.26</ecNumber>
    </recommendedName>
</protein>
<keyword evidence="4" id="KW-1185">Reference proteome</keyword>
<evidence type="ECO:0000313" key="3">
    <source>
        <dbReference type="EMBL" id="KFO12271.1"/>
    </source>
</evidence>
<name>A0A087VI29_BALRE</name>
<evidence type="ECO:0000256" key="2">
    <source>
        <dbReference type="RuleBase" id="RU363113"/>
    </source>
</evidence>
<evidence type="ECO:0000313" key="4">
    <source>
        <dbReference type="Proteomes" id="UP000053309"/>
    </source>
</evidence>
<sequence length="87" mass="9761">GHALKPQVASIFTSFLDGLKKFYITKFKGFDPNILCVATLLFEGDREKVLQHEKQVYDIATKFGGLAAGEDNGQRGYMLTFVIAYLR</sequence>
<reference evidence="3 4" key="1">
    <citation type="submission" date="2014-04" db="EMBL/GenBank/DDBJ databases">
        <title>Genome evolution of avian class.</title>
        <authorList>
            <person name="Zhang G."/>
            <person name="Li C."/>
        </authorList>
    </citation>
    <scope>NUCLEOTIDE SEQUENCE [LARGE SCALE GENOMIC DNA]</scope>
    <source>
        <strain evidence="3">BGI_N312</strain>
    </source>
</reference>
<dbReference type="GO" id="GO:0008609">
    <property type="term" value="F:alkylglycerone-phosphate synthase activity"/>
    <property type="evidence" value="ECO:0007669"/>
    <property type="project" value="UniProtKB-EC"/>
</dbReference>
<dbReference type="InterPro" id="IPR025650">
    <property type="entry name" value="Alkyl-DHAP_Synthase"/>
</dbReference>
<dbReference type="Gene3D" id="3.30.70.3450">
    <property type="match status" value="1"/>
</dbReference>
<dbReference type="AlphaFoldDB" id="A0A087VI29"/>
<comment type="pathway">
    <text evidence="2">Glycerolipid metabolism; ether lipid biosynthesis.</text>
</comment>
<keyword evidence="2" id="KW-0576">Peroxisome</keyword>
<comment type="subunit">
    <text evidence="2">Homodimer.</text>
</comment>
<keyword evidence="2" id="KW-0274">FAD</keyword>
<gene>
    <name evidence="3" type="ORF">N312_09326</name>
</gene>
<comment type="cofactor">
    <cofactor evidence="2">
        <name>FAD</name>
        <dbReference type="ChEBI" id="CHEBI:57692"/>
    </cofactor>
</comment>
<dbReference type="GO" id="GO:0008611">
    <property type="term" value="P:ether lipid biosynthetic process"/>
    <property type="evidence" value="ECO:0007669"/>
    <property type="project" value="UniProtKB-UniPathway"/>
</dbReference>
<dbReference type="Proteomes" id="UP000053309">
    <property type="component" value="Unassembled WGS sequence"/>
</dbReference>
<comment type="function">
    <text evidence="2">Catalyzes the exchange of an acyl for a long-chain alkyl group and the formation of the ether bond in the biosynthesis of ether phospholipids.</text>
</comment>
<accession>A0A087VI29</accession>
<dbReference type="UniPathway" id="UPA00781"/>
<keyword evidence="2" id="KW-0443">Lipid metabolism</keyword>
<comment type="similarity">
    <text evidence="2">Belongs to the FAD-binding oxidoreductase/transferase type 4 family.</text>
</comment>
<dbReference type="EC" id="2.5.1.26" evidence="2"/>
<feature type="binding site" evidence="1">
    <location>
        <position position="87"/>
    </location>
    <ligand>
        <name>substrate</name>
    </ligand>
</feature>
<evidence type="ECO:0000256" key="1">
    <source>
        <dbReference type="PIRSR" id="PIRSR625650-2"/>
    </source>
</evidence>
<dbReference type="EMBL" id="KL494269">
    <property type="protein sequence ID" value="KFO12271.1"/>
    <property type="molecule type" value="Genomic_DNA"/>
</dbReference>
<comment type="catalytic activity">
    <reaction evidence="2">
        <text>a long chain fatty alcohol + a 1-acylglycerone 3-phosphate = a 1-O-alkylglycerone 3-phosphate + a long-chain fatty acid + H(+)</text>
        <dbReference type="Rhea" id="RHEA:36171"/>
        <dbReference type="ChEBI" id="CHEBI:15378"/>
        <dbReference type="ChEBI" id="CHEBI:17135"/>
        <dbReference type="ChEBI" id="CHEBI:57534"/>
        <dbReference type="ChEBI" id="CHEBI:57560"/>
        <dbReference type="ChEBI" id="CHEBI:73315"/>
        <dbReference type="EC" id="2.5.1.26"/>
    </reaction>
</comment>
<feature type="non-terminal residue" evidence="3">
    <location>
        <position position="1"/>
    </location>
</feature>
<keyword evidence="2" id="KW-0444">Lipid biosynthesis</keyword>
<dbReference type="PANTHER" id="PTHR46568:SF1">
    <property type="entry name" value="ALKYLDIHYDROXYACETONEPHOSPHATE SYNTHASE, PEROXISOMAL"/>
    <property type="match status" value="1"/>
</dbReference>
<keyword evidence="2" id="KW-0285">Flavoprotein</keyword>
<feature type="non-terminal residue" evidence="3">
    <location>
        <position position="87"/>
    </location>
</feature>
<dbReference type="GO" id="GO:0005777">
    <property type="term" value="C:peroxisome"/>
    <property type="evidence" value="ECO:0007669"/>
    <property type="project" value="UniProtKB-SubCell"/>
</dbReference>
<proteinExistence type="inferred from homology"/>
<comment type="subcellular location">
    <subcellularLocation>
        <location evidence="2">Peroxisome</location>
    </subcellularLocation>
</comment>
<keyword evidence="2" id="KW-0808">Transferase</keyword>
<dbReference type="PANTHER" id="PTHR46568">
    <property type="entry name" value="ALKYLDIHYDROXYACETONEPHOSPHATE SYNTHASE, PEROXISOMAL"/>
    <property type="match status" value="1"/>
</dbReference>